<comment type="caution">
    <text evidence="2">The sequence shown here is derived from an EMBL/GenBank/DDBJ whole genome shotgun (WGS) entry which is preliminary data.</text>
</comment>
<evidence type="ECO:0000313" key="2">
    <source>
        <dbReference type="EMBL" id="KAK9839915.1"/>
    </source>
</evidence>
<feature type="compositionally biased region" description="Basic and acidic residues" evidence="1">
    <location>
        <begin position="284"/>
        <end position="294"/>
    </location>
</feature>
<accession>A0AAW1S1N4</accession>
<organism evidence="2 3">
    <name type="scientific">Apatococcus lobatus</name>
    <dbReference type="NCBI Taxonomy" id="904363"/>
    <lineage>
        <taxon>Eukaryota</taxon>
        <taxon>Viridiplantae</taxon>
        <taxon>Chlorophyta</taxon>
        <taxon>core chlorophytes</taxon>
        <taxon>Trebouxiophyceae</taxon>
        <taxon>Chlorellales</taxon>
        <taxon>Chlorellaceae</taxon>
        <taxon>Apatococcus</taxon>
    </lineage>
</organism>
<keyword evidence="3" id="KW-1185">Reference proteome</keyword>
<dbReference type="EMBL" id="JALJOS010000004">
    <property type="protein sequence ID" value="KAK9839915.1"/>
    <property type="molecule type" value="Genomic_DNA"/>
</dbReference>
<dbReference type="AlphaFoldDB" id="A0AAW1S1N4"/>
<evidence type="ECO:0000256" key="1">
    <source>
        <dbReference type="SAM" id="MobiDB-lite"/>
    </source>
</evidence>
<proteinExistence type="predicted"/>
<protein>
    <recommendedName>
        <fullName evidence="4">RED-like N-terminal domain-containing protein</fullName>
    </recommendedName>
</protein>
<evidence type="ECO:0000313" key="3">
    <source>
        <dbReference type="Proteomes" id="UP001438707"/>
    </source>
</evidence>
<feature type="compositionally biased region" description="Low complexity" evidence="1">
    <location>
        <begin position="295"/>
        <end position="304"/>
    </location>
</feature>
<sequence length="310" mass="33987">MDNSRVPTGYVNLHRRGPLIEGLSSGPAFELEARIAAARDAGDLFTEQEQAAKRRRLQIPRENQANAGVHLRDLQDRSTLRTAAQKEDDRQAKLLQKVALYDRLHSGEAGSSSSASECLVDFERLVQERGPGTVPPGAISKSHPGFDPIEFRQRGTIQEEDIQVLRTGDFEQNQKRAANRLFDEVEKGPRGRGGLGIDEPNKHLRDEYEQKCDAIDADQQALAQFYQKDAIIMPANLGSDTLEAIEASQHGQPPGHQRSSSKAGKSLKQTQKARKVSAMTALQKAKEAVLKRQAADAAKQAPAASHTEAS</sequence>
<dbReference type="Proteomes" id="UP001438707">
    <property type="component" value="Unassembled WGS sequence"/>
</dbReference>
<gene>
    <name evidence="2" type="ORF">WJX74_000289</name>
</gene>
<name>A0AAW1S1N4_9CHLO</name>
<evidence type="ECO:0008006" key="4">
    <source>
        <dbReference type="Google" id="ProtNLM"/>
    </source>
</evidence>
<feature type="compositionally biased region" description="Polar residues" evidence="1">
    <location>
        <begin position="257"/>
        <end position="270"/>
    </location>
</feature>
<reference evidence="2 3" key="1">
    <citation type="journal article" date="2024" name="Nat. Commun.">
        <title>Phylogenomics reveals the evolutionary origins of lichenization in chlorophyte algae.</title>
        <authorList>
            <person name="Puginier C."/>
            <person name="Libourel C."/>
            <person name="Otte J."/>
            <person name="Skaloud P."/>
            <person name="Haon M."/>
            <person name="Grisel S."/>
            <person name="Petersen M."/>
            <person name="Berrin J.G."/>
            <person name="Delaux P.M."/>
            <person name="Dal Grande F."/>
            <person name="Keller J."/>
        </authorList>
    </citation>
    <scope>NUCLEOTIDE SEQUENCE [LARGE SCALE GENOMIC DNA]</scope>
    <source>
        <strain evidence="2 3">SAG 2145</strain>
    </source>
</reference>
<feature type="region of interest" description="Disordered" evidence="1">
    <location>
        <begin position="248"/>
        <end position="310"/>
    </location>
</feature>